<dbReference type="EMBL" id="JAGPNK010000006">
    <property type="protein sequence ID" value="KAH7319783.1"/>
    <property type="molecule type" value="Genomic_DNA"/>
</dbReference>
<dbReference type="PANTHER" id="PTHR34117">
    <property type="entry name" value="STYLE CELL-CYCLE INHIBITOR 1"/>
    <property type="match status" value="1"/>
</dbReference>
<proteinExistence type="predicted"/>
<name>A0A8K0SWD6_9HYPO</name>
<feature type="compositionally biased region" description="Basic and acidic residues" evidence="1">
    <location>
        <begin position="23"/>
        <end position="33"/>
    </location>
</feature>
<feature type="compositionally biased region" description="Basic and acidic residues" evidence="1">
    <location>
        <begin position="287"/>
        <end position="303"/>
    </location>
</feature>
<feature type="compositionally biased region" description="Basic and acidic residues" evidence="1">
    <location>
        <begin position="223"/>
        <end position="279"/>
    </location>
</feature>
<dbReference type="OrthoDB" id="2139939at2759"/>
<feature type="compositionally biased region" description="Basic and acidic residues" evidence="1">
    <location>
        <begin position="44"/>
        <end position="57"/>
    </location>
</feature>
<feature type="compositionally biased region" description="Polar residues" evidence="1">
    <location>
        <begin position="1"/>
        <end position="10"/>
    </location>
</feature>
<evidence type="ECO:0000313" key="3">
    <source>
        <dbReference type="Proteomes" id="UP000813444"/>
    </source>
</evidence>
<reference evidence="2" key="1">
    <citation type="journal article" date="2021" name="Nat. Commun.">
        <title>Genetic determinants of endophytism in the Arabidopsis root mycobiome.</title>
        <authorList>
            <person name="Mesny F."/>
            <person name="Miyauchi S."/>
            <person name="Thiergart T."/>
            <person name="Pickel B."/>
            <person name="Atanasova L."/>
            <person name="Karlsson M."/>
            <person name="Huettel B."/>
            <person name="Barry K.W."/>
            <person name="Haridas S."/>
            <person name="Chen C."/>
            <person name="Bauer D."/>
            <person name="Andreopoulos W."/>
            <person name="Pangilinan J."/>
            <person name="LaButti K."/>
            <person name="Riley R."/>
            <person name="Lipzen A."/>
            <person name="Clum A."/>
            <person name="Drula E."/>
            <person name="Henrissat B."/>
            <person name="Kohler A."/>
            <person name="Grigoriev I.V."/>
            <person name="Martin F.M."/>
            <person name="Hacquard S."/>
        </authorList>
    </citation>
    <scope>NUCLEOTIDE SEQUENCE</scope>
    <source>
        <strain evidence="2">MPI-CAGE-CH-0235</strain>
    </source>
</reference>
<sequence>MDDYASQSRSGRVPRNRSPGSRHRVDDRRSRSPERKRRRTSPARHREVSEEANGRDSSRRHRSHKDSTRSNVPLPFSARPLSKSDLSAFQPLFAEYLDVQKNLNIDEMDDRELKGRWKSFVGKWNRHELAEGWYDPDYFARILSRAPDVSKQSRGDMDRGGTAPERDDSAPENASDDDYGPALPGSDHNRHFGARAPTLQDLSLRGELAEEDREADLVARQAERKLDRAEQRERLEELVPRAEPGTRERKLEKRQMVNEKMRQFRDKSPGMEAGNEKELMGGGDSLDEYKRMKANEQRKKTEREIRREEIERAKRQEIEERKKAYQEREEGTVAMLRELARQRFG</sequence>
<organism evidence="2 3">
    <name type="scientific">Stachybotrys elegans</name>
    <dbReference type="NCBI Taxonomy" id="80388"/>
    <lineage>
        <taxon>Eukaryota</taxon>
        <taxon>Fungi</taxon>
        <taxon>Dikarya</taxon>
        <taxon>Ascomycota</taxon>
        <taxon>Pezizomycotina</taxon>
        <taxon>Sordariomycetes</taxon>
        <taxon>Hypocreomycetidae</taxon>
        <taxon>Hypocreales</taxon>
        <taxon>Stachybotryaceae</taxon>
        <taxon>Stachybotrys</taxon>
    </lineage>
</organism>
<feature type="compositionally biased region" description="Basic residues" evidence="1">
    <location>
        <begin position="34"/>
        <end position="43"/>
    </location>
</feature>
<dbReference type="PANTHER" id="PTHR34117:SF1">
    <property type="entry name" value="STYLE CELL-CYCLE INHIBITOR 1"/>
    <property type="match status" value="1"/>
</dbReference>
<feature type="region of interest" description="Disordered" evidence="1">
    <location>
        <begin position="223"/>
        <end position="303"/>
    </location>
</feature>
<dbReference type="InterPro" id="IPR044688">
    <property type="entry name" value="SCI-1-like"/>
</dbReference>
<accession>A0A8K0SWD6</accession>
<dbReference type="AlphaFoldDB" id="A0A8K0SWD6"/>
<evidence type="ECO:0000313" key="2">
    <source>
        <dbReference type="EMBL" id="KAH7319783.1"/>
    </source>
</evidence>
<comment type="caution">
    <text evidence="2">The sequence shown here is derived from an EMBL/GenBank/DDBJ whole genome shotgun (WGS) entry which is preliminary data.</text>
</comment>
<feature type="compositionally biased region" description="Basic and acidic residues" evidence="1">
    <location>
        <begin position="151"/>
        <end position="169"/>
    </location>
</feature>
<protein>
    <recommendedName>
        <fullName evidence="4">RNA helicase HEL117</fullName>
    </recommendedName>
</protein>
<gene>
    <name evidence="2" type="ORF">B0I35DRAFT_478101</name>
</gene>
<evidence type="ECO:0000256" key="1">
    <source>
        <dbReference type="SAM" id="MobiDB-lite"/>
    </source>
</evidence>
<evidence type="ECO:0008006" key="4">
    <source>
        <dbReference type="Google" id="ProtNLM"/>
    </source>
</evidence>
<feature type="region of interest" description="Disordered" evidence="1">
    <location>
        <begin position="1"/>
        <end position="81"/>
    </location>
</feature>
<keyword evidence="3" id="KW-1185">Reference proteome</keyword>
<dbReference type="Proteomes" id="UP000813444">
    <property type="component" value="Unassembled WGS sequence"/>
</dbReference>
<feature type="region of interest" description="Disordered" evidence="1">
    <location>
        <begin position="148"/>
        <end position="198"/>
    </location>
</feature>